<dbReference type="SUPFAM" id="SSF57850">
    <property type="entry name" value="RING/U-box"/>
    <property type="match status" value="1"/>
</dbReference>
<dbReference type="AlphaFoldDB" id="A0AAP0HBE0"/>
<dbReference type="PANTHER" id="PTHR46719">
    <property type="entry name" value="TRANSCRIPTION FACTOR C2H2 FAMILY-RELATED"/>
    <property type="match status" value="1"/>
</dbReference>
<evidence type="ECO:0000256" key="2">
    <source>
        <dbReference type="ARBA" id="ARBA00004167"/>
    </source>
</evidence>
<comment type="pathway">
    <text evidence="3">Protein modification; protein ubiquitination.</text>
</comment>
<evidence type="ECO:0000256" key="8">
    <source>
        <dbReference type="ARBA" id="ARBA00022771"/>
    </source>
</evidence>
<evidence type="ECO:0000256" key="13">
    <source>
        <dbReference type="ARBA" id="ARBA00024209"/>
    </source>
</evidence>
<feature type="domain" description="RING-type" evidence="16">
    <location>
        <begin position="110"/>
        <end position="152"/>
    </location>
</feature>
<evidence type="ECO:0000256" key="9">
    <source>
        <dbReference type="ARBA" id="ARBA00022786"/>
    </source>
</evidence>
<evidence type="ECO:0000256" key="5">
    <source>
        <dbReference type="ARBA" id="ARBA00022679"/>
    </source>
</evidence>
<dbReference type="PANTHER" id="PTHR46719:SF16">
    <property type="entry name" value="ZINC FINGER, RING_FYVE_PHD-TYPE-RELATED"/>
    <property type="match status" value="1"/>
</dbReference>
<protein>
    <recommendedName>
        <fullName evidence="4">RING-type E3 ubiquitin transferase</fullName>
        <ecNumber evidence="4">2.3.2.27</ecNumber>
    </recommendedName>
</protein>
<keyword evidence="9" id="KW-0833">Ubl conjugation pathway</keyword>
<evidence type="ECO:0000256" key="3">
    <source>
        <dbReference type="ARBA" id="ARBA00004906"/>
    </source>
</evidence>
<reference evidence="17 18" key="1">
    <citation type="submission" date="2024-04" db="EMBL/GenBank/DDBJ databases">
        <title>The reference genome of an endangered Asteraceae, Deinandra increscens subsp. villosa, native to the Central Coast of California.</title>
        <authorList>
            <person name="Guilliams M."/>
            <person name="Hasenstab-Lehman K."/>
            <person name="Meyer R."/>
            <person name="Mcevoy S."/>
        </authorList>
    </citation>
    <scope>NUCLEOTIDE SEQUENCE [LARGE SCALE GENOMIC DNA]</scope>
    <source>
        <tissue evidence="17">Leaf</tissue>
    </source>
</reference>
<keyword evidence="8 14" id="KW-0863">Zinc-finger</keyword>
<dbReference type="Gene3D" id="3.30.40.10">
    <property type="entry name" value="Zinc/RING finger domain, C3HC4 (zinc finger)"/>
    <property type="match status" value="1"/>
</dbReference>
<evidence type="ECO:0000313" key="18">
    <source>
        <dbReference type="Proteomes" id="UP001408789"/>
    </source>
</evidence>
<feature type="transmembrane region" description="Helical" evidence="15">
    <location>
        <begin position="27"/>
        <end position="50"/>
    </location>
</feature>
<organism evidence="17 18">
    <name type="scientific">Deinandra increscens subsp. villosa</name>
    <dbReference type="NCBI Taxonomy" id="3103831"/>
    <lineage>
        <taxon>Eukaryota</taxon>
        <taxon>Viridiplantae</taxon>
        <taxon>Streptophyta</taxon>
        <taxon>Embryophyta</taxon>
        <taxon>Tracheophyta</taxon>
        <taxon>Spermatophyta</taxon>
        <taxon>Magnoliopsida</taxon>
        <taxon>eudicotyledons</taxon>
        <taxon>Gunneridae</taxon>
        <taxon>Pentapetalae</taxon>
        <taxon>asterids</taxon>
        <taxon>campanulids</taxon>
        <taxon>Asterales</taxon>
        <taxon>Asteraceae</taxon>
        <taxon>Asteroideae</taxon>
        <taxon>Heliantheae alliance</taxon>
        <taxon>Madieae</taxon>
        <taxon>Madiinae</taxon>
        <taxon>Deinandra</taxon>
    </lineage>
</organism>
<evidence type="ECO:0000256" key="12">
    <source>
        <dbReference type="ARBA" id="ARBA00023136"/>
    </source>
</evidence>
<gene>
    <name evidence="17" type="ORF">SSX86_002748</name>
</gene>
<comment type="similarity">
    <text evidence="13">Belongs to the RING-type zinc finger family. ATL subfamily.</text>
</comment>
<comment type="catalytic activity">
    <reaction evidence="1">
        <text>S-ubiquitinyl-[E2 ubiquitin-conjugating enzyme]-L-cysteine + [acceptor protein]-L-lysine = [E2 ubiquitin-conjugating enzyme]-L-cysteine + N(6)-ubiquitinyl-[acceptor protein]-L-lysine.</text>
        <dbReference type="EC" id="2.3.2.27"/>
    </reaction>
</comment>
<dbReference type="Pfam" id="PF13639">
    <property type="entry name" value="zf-RING_2"/>
    <property type="match status" value="1"/>
</dbReference>
<evidence type="ECO:0000256" key="7">
    <source>
        <dbReference type="ARBA" id="ARBA00022723"/>
    </source>
</evidence>
<evidence type="ECO:0000256" key="6">
    <source>
        <dbReference type="ARBA" id="ARBA00022692"/>
    </source>
</evidence>
<evidence type="ECO:0000256" key="10">
    <source>
        <dbReference type="ARBA" id="ARBA00022833"/>
    </source>
</evidence>
<accession>A0AAP0HBE0</accession>
<proteinExistence type="inferred from homology"/>
<dbReference type="EMBL" id="JBCNJP010000006">
    <property type="protein sequence ID" value="KAK9078691.1"/>
    <property type="molecule type" value="Genomic_DNA"/>
</dbReference>
<keyword evidence="7" id="KW-0479">Metal-binding</keyword>
<evidence type="ECO:0000256" key="1">
    <source>
        <dbReference type="ARBA" id="ARBA00000900"/>
    </source>
</evidence>
<evidence type="ECO:0000259" key="16">
    <source>
        <dbReference type="PROSITE" id="PS50089"/>
    </source>
</evidence>
<keyword evidence="6 15" id="KW-0812">Transmembrane</keyword>
<dbReference type="SMART" id="SM00184">
    <property type="entry name" value="RING"/>
    <property type="match status" value="1"/>
</dbReference>
<keyword evidence="11 15" id="KW-1133">Transmembrane helix</keyword>
<evidence type="ECO:0000256" key="14">
    <source>
        <dbReference type="PROSITE-ProRule" id="PRU00175"/>
    </source>
</evidence>
<evidence type="ECO:0000313" key="17">
    <source>
        <dbReference type="EMBL" id="KAK9078691.1"/>
    </source>
</evidence>
<dbReference type="GO" id="GO:0008270">
    <property type="term" value="F:zinc ion binding"/>
    <property type="evidence" value="ECO:0007669"/>
    <property type="project" value="UniProtKB-KW"/>
</dbReference>
<dbReference type="InterPro" id="IPR045899">
    <property type="entry name" value="ATL71-like"/>
</dbReference>
<evidence type="ECO:0000256" key="11">
    <source>
        <dbReference type="ARBA" id="ARBA00022989"/>
    </source>
</evidence>
<keyword evidence="10" id="KW-0862">Zinc</keyword>
<comment type="caution">
    <text evidence="17">The sequence shown here is derived from an EMBL/GenBank/DDBJ whole genome shotgun (WGS) entry which is preliminary data.</text>
</comment>
<dbReference type="Proteomes" id="UP001408789">
    <property type="component" value="Unassembled WGS sequence"/>
</dbReference>
<dbReference type="PROSITE" id="PS50089">
    <property type="entry name" value="ZF_RING_2"/>
    <property type="match status" value="1"/>
</dbReference>
<dbReference type="InterPro" id="IPR013083">
    <property type="entry name" value="Znf_RING/FYVE/PHD"/>
</dbReference>
<dbReference type="GO" id="GO:0016020">
    <property type="term" value="C:membrane"/>
    <property type="evidence" value="ECO:0007669"/>
    <property type="project" value="UniProtKB-SubCell"/>
</dbReference>
<dbReference type="EC" id="2.3.2.27" evidence="4"/>
<evidence type="ECO:0000256" key="15">
    <source>
        <dbReference type="SAM" id="Phobius"/>
    </source>
</evidence>
<evidence type="ECO:0000256" key="4">
    <source>
        <dbReference type="ARBA" id="ARBA00012483"/>
    </source>
</evidence>
<keyword evidence="18" id="KW-1185">Reference proteome</keyword>
<dbReference type="CDD" id="cd16461">
    <property type="entry name" value="RING-H2_EL5-like"/>
    <property type="match status" value="1"/>
</dbReference>
<name>A0AAP0HBE0_9ASTR</name>
<dbReference type="InterPro" id="IPR001841">
    <property type="entry name" value="Znf_RING"/>
</dbReference>
<keyword evidence="5" id="KW-0808">Transferase</keyword>
<dbReference type="FunFam" id="3.30.40.10:FF:000187">
    <property type="entry name" value="E3 ubiquitin-protein ligase ATL6"/>
    <property type="match status" value="1"/>
</dbReference>
<keyword evidence="12 15" id="KW-0472">Membrane</keyword>
<dbReference type="GO" id="GO:0061630">
    <property type="term" value="F:ubiquitin protein ligase activity"/>
    <property type="evidence" value="ECO:0007669"/>
    <property type="project" value="UniProtKB-EC"/>
</dbReference>
<comment type="subcellular location">
    <subcellularLocation>
        <location evidence="2">Membrane</location>
        <topology evidence="2">Single-pass membrane protein</topology>
    </subcellularLocation>
</comment>
<sequence>MNGTTDAVAPPYTTPSPIGDPPGSHDYFFVVGFFCTVLFLLTITYAVCICKNSRSQLPLSTTTVYDDGYDENLVRFSRGVDDDVLVTFPTFVYSERTTQNKFDSAGGSGCSICLEDYKAADEVRLFPECGHLFHVTCIDTWLKAHPTCPVCRNLAGTS</sequence>